<evidence type="ECO:0000256" key="1">
    <source>
        <dbReference type="SAM" id="MobiDB-lite"/>
    </source>
</evidence>
<name>A0ABS6SNU6_9SPHN</name>
<dbReference type="EMBL" id="JAGSPB010000002">
    <property type="protein sequence ID" value="MBV7266701.1"/>
    <property type="molecule type" value="Genomic_DNA"/>
</dbReference>
<evidence type="ECO:0000313" key="2">
    <source>
        <dbReference type="EMBL" id="MBV7266701.1"/>
    </source>
</evidence>
<organism evidence="2 3">
    <name type="scientific">Erythrobacter ani</name>
    <dbReference type="NCBI Taxonomy" id="2827235"/>
    <lineage>
        <taxon>Bacteria</taxon>
        <taxon>Pseudomonadati</taxon>
        <taxon>Pseudomonadota</taxon>
        <taxon>Alphaproteobacteria</taxon>
        <taxon>Sphingomonadales</taxon>
        <taxon>Erythrobacteraceae</taxon>
        <taxon>Erythrobacter/Porphyrobacter group</taxon>
        <taxon>Erythrobacter</taxon>
    </lineage>
</organism>
<evidence type="ECO:0008006" key="4">
    <source>
        <dbReference type="Google" id="ProtNLM"/>
    </source>
</evidence>
<dbReference type="Proteomes" id="UP000699975">
    <property type="component" value="Unassembled WGS sequence"/>
</dbReference>
<evidence type="ECO:0000313" key="3">
    <source>
        <dbReference type="Proteomes" id="UP000699975"/>
    </source>
</evidence>
<feature type="region of interest" description="Disordered" evidence="1">
    <location>
        <begin position="1"/>
        <end position="29"/>
    </location>
</feature>
<comment type="caution">
    <text evidence="2">The sequence shown here is derived from an EMBL/GenBank/DDBJ whole genome shotgun (WGS) entry which is preliminary data.</text>
</comment>
<protein>
    <recommendedName>
        <fullName evidence="4">Terminase</fullName>
    </recommendedName>
</protein>
<proteinExistence type="predicted"/>
<feature type="compositionally biased region" description="Basic residues" evidence="1">
    <location>
        <begin position="1"/>
        <end position="10"/>
    </location>
</feature>
<gene>
    <name evidence="2" type="ORF">KCG45_10970</name>
</gene>
<dbReference type="RefSeq" id="WP_218317266.1">
    <property type="nucleotide sequence ID" value="NZ_JAGSPB010000002.1"/>
</dbReference>
<reference evidence="2 3" key="1">
    <citation type="submission" date="2021-04" db="EMBL/GenBank/DDBJ databases">
        <authorList>
            <person name="Pira H."/>
            <person name="Risdian C."/>
            <person name="Wink J."/>
        </authorList>
    </citation>
    <scope>NUCLEOTIDE SEQUENCE [LARGE SCALE GENOMIC DNA]</scope>
    <source>
        <strain evidence="2 3">WH131</strain>
    </source>
</reference>
<keyword evidence="3" id="KW-1185">Reference proteome</keyword>
<sequence>MTKLTNHRKTPREATSAVAFSADPPAPDDPLLDFAPVPHKRPRRNSITPDLQREFIAHLAATGIVTSAARHIGKSKEAIYKLRERPGAEEFNAAWDEALTWGVLRLEDCAIERAMAEGLYNTRANSMLAFVLSYRGRYRVDMREIVPGHPLYEDIREEVLEDAQAEGWRPPV</sequence>
<accession>A0ABS6SNU6</accession>